<keyword evidence="4" id="KW-0548">Nucleotidyltransferase</keyword>
<feature type="coiled-coil region" evidence="6">
    <location>
        <begin position="424"/>
        <end position="473"/>
    </location>
</feature>
<dbReference type="InterPro" id="IPR007083">
    <property type="entry name" value="RNA_pol_Rpb1_4"/>
</dbReference>
<evidence type="ECO:0000259" key="7">
    <source>
        <dbReference type="Pfam" id="PF04983"/>
    </source>
</evidence>
<evidence type="ECO:0000256" key="2">
    <source>
        <dbReference type="ARBA" id="ARBA00022478"/>
    </source>
</evidence>
<dbReference type="GO" id="GO:0003899">
    <property type="term" value="F:DNA-directed RNA polymerase activity"/>
    <property type="evidence" value="ECO:0007669"/>
    <property type="project" value="UniProtKB-EC"/>
</dbReference>
<dbReference type="PANTHER" id="PTHR19376">
    <property type="entry name" value="DNA-DIRECTED RNA POLYMERASE"/>
    <property type="match status" value="1"/>
</dbReference>
<dbReference type="GO" id="GO:0000428">
    <property type="term" value="C:DNA-directed RNA polymerase complex"/>
    <property type="evidence" value="ECO:0007669"/>
    <property type="project" value="UniProtKB-KW"/>
</dbReference>
<keyword evidence="5" id="KW-0804">Transcription</keyword>
<dbReference type="Pfam" id="PF05000">
    <property type="entry name" value="RNA_pol_Rpb1_4"/>
    <property type="match status" value="1"/>
</dbReference>
<dbReference type="EMBL" id="MK500369">
    <property type="protein sequence ID" value="QBK87702.1"/>
    <property type="molecule type" value="Genomic_DNA"/>
</dbReference>
<feature type="domain" description="RNA polymerase Rpb1" evidence="9">
    <location>
        <begin position="213"/>
        <end position="303"/>
    </location>
</feature>
<feature type="domain" description="RNA polymerase Rpb1" evidence="7">
    <location>
        <begin position="25"/>
        <end position="183"/>
    </location>
</feature>
<accession>A0A481YWV5</accession>
<reference evidence="10" key="1">
    <citation type="journal article" date="2019" name="MBio">
        <title>Virus Genomes from Deep Sea Sediments Expand the Ocean Megavirome and Support Independent Origins of Viral Gigantism.</title>
        <authorList>
            <person name="Backstrom D."/>
            <person name="Yutin N."/>
            <person name="Jorgensen S.L."/>
            <person name="Dharamshi J."/>
            <person name="Homa F."/>
            <person name="Zaremba-Niedwiedzka K."/>
            <person name="Spang A."/>
            <person name="Wolf Y.I."/>
            <person name="Koonin E.V."/>
            <person name="Ettema T.J."/>
        </authorList>
    </citation>
    <scope>NUCLEOTIDE SEQUENCE</scope>
</reference>
<evidence type="ECO:0000313" key="10">
    <source>
        <dbReference type="EMBL" id="QBK87702.1"/>
    </source>
</evidence>
<dbReference type="EC" id="2.7.7.6" evidence="1"/>
<dbReference type="Pfam" id="PF04998">
    <property type="entry name" value="RNA_pol_Rpb1_5"/>
    <property type="match status" value="1"/>
</dbReference>
<gene>
    <name evidence="10" type="ORF">LCMAC202_00380</name>
</gene>
<dbReference type="Gene3D" id="6.10.250.2940">
    <property type="match status" value="1"/>
</dbReference>
<evidence type="ECO:0000259" key="8">
    <source>
        <dbReference type="Pfam" id="PF04998"/>
    </source>
</evidence>
<evidence type="ECO:0000256" key="5">
    <source>
        <dbReference type="ARBA" id="ARBA00023163"/>
    </source>
</evidence>
<dbReference type="InterPro" id="IPR045867">
    <property type="entry name" value="DNA-dir_RpoC_beta_prime"/>
</dbReference>
<dbReference type="GO" id="GO:0006351">
    <property type="term" value="P:DNA-templated transcription"/>
    <property type="evidence" value="ECO:0007669"/>
    <property type="project" value="InterPro"/>
</dbReference>
<dbReference type="PANTHER" id="PTHR19376:SF37">
    <property type="entry name" value="DNA-DIRECTED RNA POLYMERASE II SUBUNIT RPB1"/>
    <property type="match status" value="1"/>
</dbReference>
<evidence type="ECO:0000256" key="1">
    <source>
        <dbReference type="ARBA" id="ARBA00012418"/>
    </source>
</evidence>
<dbReference type="InterPro" id="IPR007066">
    <property type="entry name" value="RNA_pol_Rpb1_3"/>
</dbReference>
<feature type="domain" description="RNA polymerase Rpb1" evidence="8">
    <location>
        <begin position="310"/>
        <end position="374"/>
    </location>
</feature>
<dbReference type="Gene3D" id="6.20.50.80">
    <property type="match status" value="1"/>
</dbReference>
<keyword evidence="3" id="KW-0808">Transferase</keyword>
<keyword evidence="6" id="KW-0175">Coiled coil</keyword>
<evidence type="ECO:0000259" key="9">
    <source>
        <dbReference type="Pfam" id="PF05000"/>
    </source>
</evidence>
<keyword evidence="2 10" id="KW-0240">DNA-directed RNA polymerase</keyword>
<protein>
    <recommendedName>
        <fullName evidence="1">DNA-directed RNA polymerase</fullName>
        <ecNumber evidence="1">2.7.7.6</ecNumber>
    </recommendedName>
</protein>
<dbReference type="Pfam" id="PF04983">
    <property type="entry name" value="RNA_pol_Rpb1_3"/>
    <property type="match status" value="1"/>
</dbReference>
<dbReference type="SUPFAM" id="SSF64484">
    <property type="entry name" value="beta and beta-prime subunits of DNA dependent RNA-polymerase"/>
    <property type="match status" value="1"/>
</dbReference>
<name>A0A481YWV5_9VIRU</name>
<dbReference type="Gene3D" id="1.10.132.30">
    <property type="match status" value="1"/>
</dbReference>
<organism evidence="10">
    <name type="scientific">Marseillevirus LCMAC202</name>
    <dbReference type="NCBI Taxonomy" id="2506606"/>
    <lineage>
        <taxon>Viruses</taxon>
        <taxon>Varidnaviria</taxon>
        <taxon>Bamfordvirae</taxon>
        <taxon>Nucleocytoviricota</taxon>
        <taxon>Megaviricetes</taxon>
        <taxon>Pimascovirales</taxon>
        <taxon>Pimascovirales incertae sedis</taxon>
        <taxon>Marseilleviridae</taxon>
    </lineage>
</organism>
<evidence type="ECO:0000256" key="3">
    <source>
        <dbReference type="ARBA" id="ARBA00022679"/>
    </source>
</evidence>
<dbReference type="Gene3D" id="1.10.274.100">
    <property type="entry name" value="RNA polymerase Rpb1, domain 3"/>
    <property type="match status" value="1"/>
</dbReference>
<evidence type="ECO:0000256" key="6">
    <source>
        <dbReference type="SAM" id="Coils"/>
    </source>
</evidence>
<proteinExistence type="predicted"/>
<dbReference type="InterPro" id="IPR038120">
    <property type="entry name" value="Rpb1_funnel_sf"/>
</dbReference>
<evidence type="ECO:0000256" key="4">
    <source>
        <dbReference type="ARBA" id="ARBA00022695"/>
    </source>
</evidence>
<dbReference type="GO" id="GO:0003677">
    <property type="term" value="F:DNA binding"/>
    <property type="evidence" value="ECO:0007669"/>
    <property type="project" value="InterPro"/>
</dbReference>
<dbReference type="InterPro" id="IPR007081">
    <property type="entry name" value="RNA_pol_Rpb1_5"/>
</dbReference>
<sequence length="477" mass="53839">MQIHVPQDYGTVTEVQALMGVNKMIVSSQANRPIMGIIQDALLGVYLLTQGNIQIPRHQFMDCVFSAGEVYVNKMASLFQRAKVHYGSDLFNGRVLFSILLPEDFKFRKQNNACKEEPKVIIENGILITGSIDKQIVGRSHGSIVHRLYKEYNCDRAAEFLSAAQFLINRWLTYRGFSVGVADFLISEENERGVQMAIQKAYIEVQTIEKSDDPKLFKEFRINSALNNRGQSLAINGLCKNNRLEVMIDSGSKGSRMNIIQITGHLGQNNVEGRRIQSEIDDGGRTLPCFERGDKHPRTRGFIESSFLKGLSPAEFWFHAKAGREGVINTAVKTRDSGYAERKLVKRMEDLTVLLDHTVRNSVNNIISFSYGESLNPTMMYNSDGPSFVDIDNIVNRLNATVPSNPEDDESAEILYEVRGVARYKEITQSVKEYRASIKSLKEKKGAVYKKLLNAARGKLKELLLEKKELEVEKLNN</sequence>
<dbReference type="InterPro" id="IPR042102">
    <property type="entry name" value="RNA_pol_Rpb1_3_sf"/>
</dbReference>